<keyword evidence="3" id="KW-1185">Reference proteome</keyword>
<keyword evidence="1" id="KW-0812">Transmembrane</keyword>
<feature type="transmembrane region" description="Helical" evidence="1">
    <location>
        <begin position="54"/>
        <end position="87"/>
    </location>
</feature>
<dbReference type="EMBL" id="JAOTPL010000004">
    <property type="protein sequence ID" value="MCU7693775.1"/>
    <property type="molecule type" value="Genomic_DNA"/>
</dbReference>
<feature type="transmembrane region" description="Helical" evidence="1">
    <location>
        <begin position="120"/>
        <end position="139"/>
    </location>
</feature>
<evidence type="ECO:0000313" key="3">
    <source>
        <dbReference type="Proteomes" id="UP001209317"/>
    </source>
</evidence>
<name>A0AAE3IKI8_9BACT</name>
<reference evidence="2" key="1">
    <citation type="submission" date="2022-10" db="EMBL/GenBank/DDBJ databases">
        <authorList>
            <person name="Kim H.S."/>
            <person name="Kim J.-S."/>
            <person name="Suh M.K."/>
            <person name="Eom M.K."/>
            <person name="Lee J.-S."/>
        </authorList>
    </citation>
    <scope>NUCLEOTIDE SEQUENCE</scope>
    <source>
        <strain evidence="2">LIP-5</strain>
    </source>
</reference>
<keyword evidence="1" id="KW-0472">Membrane</keyword>
<accession>A0AAE3IKI8</accession>
<keyword evidence="1" id="KW-1133">Transmembrane helix</keyword>
<comment type="caution">
    <text evidence="2">The sequence shown here is derived from an EMBL/GenBank/DDBJ whole genome shotgun (WGS) entry which is preliminary data.</text>
</comment>
<dbReference type="InterPro" id="IPR021683">
    <property type="entry name" value="DUF3267"/>
</dbReference>
<sequence>MYSPDQYIEEKRTINLRKMQLLSWVVAVVALIVYGSAFYSLADDPSANVFAGKSVAGIFWILLGFVGMIAAGICLHELVHGFFFAIFAKNGFKSIKFGVLTKPVFAFYCHCKEPLKRHQYMVSAIMPLILLGILPSVIAVFTSNFLLLLAGYILTVGAIGDVMMIKMLVQEDKNSYVLDHPSEIGFYVLKEKNVER</sequence>
<evidence type="ECO:0000256" key="1">
    <source>
        <dbReference type="SAM" id="Phobius"/>
    </source>
</evidence>
<organism evidence="2 3">
    <name type="scientific">Haoranjiania flava</name>
    <dbReference type="NCBI Taxonomy" id="1856322"/>
    <lineage>
        <taxon>Bacteria</taxon>
        <taxon>Pseudomonadati</taxon>
        <taxon>Bacteroidota</taxon>
        <taxon>Chitinophagia</taxon>
        <taxon>Chitinophagales</taxon>
        <taxon>Chitinophagaceae</taxon>
        <taxon>Haoranjiania</taxon>
    </lineage>
</organism>
<dbReference type="Pfam" id="PF11667">
    <property type="entry name" value="DUF3267"/>
    <property type="match status" value="1"/>
</dbReference>
<dbReference type="AlphaFoldDB" id="A0AAE3IKI8"/>
<feature type="transmembrane region" description="Helical" evidence="1">
    <location>
        <begin position="21"/>
        <end position="42"/>
    </location>
</feature>
<feature type="transmembrane region" description="Helical" evidence="1">
    <location>
        <begin position="145"/>
        <end position="165"/>
    </location>
</feature>
<proteinExistence type="predicted"/>
<gene>
    <name evidence="2" type="ORF">OD355_04505</name>
</gene>
<protein>
    <submittedName>
        <fullName evidence="2">DUF3267 domain-containing protein</fullName>
    </submittedName>
</protein>
<dbReference type="RefSeq" id="WP_263037262.1">
    <property type="nucleotide sequence ID" value="NZ_JAOTPL010000004.1"/>
</dbReference>
<dbReference type="Proteomes" id="UP001209317">
    <property type="component" value="Unassembled WGS sequence"/>
</dbReference>
<evidence type="ECO:0000313" key="2">
    <source>
        <dbReference type="EMBL" id="MCU7693775.1"/>
    </source>
</evidence>